<sequence length="236" mass="26886">PKTLPRKRGNDSFPCRHACTRDGFAYLHRPANRGAGELILISAVEAEVLPHAACELVHELGIRQRRRHARVLPDAPRRPRRQLRALRRHAEPAEPLVRREPRRERRQRHVHVAQRLAAAAEVPPPAELRLQRPHRRHQLAPRRLHRRRARGARRRPPHPPGARRQLGLDRARRPPLPSLPPPAYPLFAAEEASAAAEAAPATKLDLPDPLRLAGDMTIRVADMPDGYLDRSNPVFW</sequence>
<dbReference type="Gramene" id="Os03t0643800-00">
    <property type="protein sequence ID" value="Os03t0643800-00"/>
    <property type="gene ID" value="Os03g0643800"/>
</dbReference>
<feature type="non-terminal residue" evidence="2">
    <location>
        <position position="1"/>
    </location>
</feature>
<dbReference type="Proteomes" id="UP000059680">
    <property type="component" value="Chromosome 3"/>
</dbReference>
<dbReference type="PaxDb" id="39947-A0A0P0W0M8"/>
<reference evidence="2 3" key="3">
    <citation type="journal article" date="2013" name="Rice">
        <title>Improvement of the Oryza sativa Nipponbare reference genome using next generation sequence and optical map data.</title>
        <authorList>
            <person name="Kawahara Y."/>
            <person name="de la Bastide M."/>
            <person name="Hamilton J.P."/>
            <person name="Kanamori H."/>
            <person name="McCombie W.R."/>
            <person name="Ouyang S."/>
            <person name="Schwartz D.C."/>
            <person name="Tanaka T."/>
            <person name="Wu J."/>
            <person name="Zhou S."/>
            <person name="Childs K.L."/>
            <person name="Davidson R.M."/>
            <person name="Lin H."/>
            <person name="Quesada-Ocampo L."/>
            <person name="Vaillancourt B."/>
            <person name="Sakai H."/>
            <person name="Lee S.S."/>
            <person name="Kim J."/>
            <person name="Numa H."/>
            <person name="Itoh T."/>
            <person name="Buell C.R."/>
            <person name="Matsumoto T."/>
        </authorList>
    </citation>
    <scope>NUCLEOTIDE SEQUENCE [LARGE SCALE GENOMIC DNA]</scope>
    <source>
        <strain evidence="3">cv. Nipponbare</strain>
    </source>
</reference>
<reference evidence="3" key="1">
    <citation type="journal article" date="2005" name="Nature">
        <title>The map-based sequence of the rice genome.</title>
        <authorList>
            <consortium name="International rice genome sequencing project (IRGSP)"/>
            <person name="Matsumoto T."/>
            <person name="Wu J."/>
            <person name="Kanamori H."/>
            <person name="Katayose Y."/>
            <person name="Fujisawa M."/>
            <person name="Namiki N."/>
            <person name="Mizuno H."/>
            <person name="Yamamoto K."/>
            <person name="Antonio B.A."/>
            <person name="Baba T."/>
            <person name="Sakata K."/>
            <person name="Nagamura Y."/>
            <person name="Aoki H."/>
            <person name="Arikawa K."/>
            <person name="Arita K."/>
            <person name="Bito T."/>
            <person name="Chiden Y."/>
            <person name="Fujitsuka N."/>
            <person name="Fukunaka R."/>
            <person name="Hamada M."/>
            <person name="Harada C."/>
            <person name="Hayashi A."/>
            <person name="Hijishita S."/>
            <person name="Honda M."/>
            <person name="Hosokawa S."/>
            <person name="Ichikawa Y."/>
            <person name="Idonuma A."/>
            <person name="Iijima M."/>
            <person name="Ikeda M."/>
            <person name="Ikeno M."/>
            <person name="Ito K."/>
            <person name="Ito S."/>
            <person name="Ito T."/>
            <person name="Ito Y."/>
            <person name="Ito Y."/>
            <person name="Iwabuchi A."/>
            <person name="Kamiya K."/>
            <person name="Karasawa W."/>
            <person name="Kurita K."/>
            <person name="Katagiri S."/>
            <person name="Kikuta A."/>
            <person name="Kobayashi H."/>
            <person name="Kobayashi N."/>
            <person name="Machita K."/>
            <person name="Maehara T."/>
            <person name="Masukawa M."/>
            <person name="Mizubayashi T."/>
            <person name="Mukai Y."/>
            <person name="Nagasaki H."/>
            <person name="Nagata Y."/>
            <person name="Naito S."/>
            <person name="Nakashima M."/>
            <person name="Nakama Y."/>
            <person name="Nakamichi Y."/>
            <person name="Nakamura M."/>
            <person name="Meguro A."/>
            <person name="Negishi M."/>
            <person name="Ohta I."/>
            <person name="Ohta T."/>
            <person name="Okamoto M."/>
            <person name="Ono N."/>
            <person name="Saji S."/>
            <person name="Sakaguchi M."/>
            <person name="Sakai K."/>
            <person name="Shibata M."/>
            <person name="Shimokawa T."/>
            <person name="Song J."/>
            <person name="Takazaki Y."/>
            <person name="Terasawa K."/>
            <person name="Tsugane M."/>
            <person name="Tsuji K."/>
            <person name="Ueda S."/>
            <person name="Waki K."/>
            <person name="Yamagata H."/>
            <person name="Yamamoto M."/>
            <person name="Yamamoto S."/>
            <person name="Yamane H."/>
            <person name="Yoshiki S."/>
            <person name="Yoshihara R."/>
            <person name="Yukawa K."/>
            <person name="Zhong H."/>
            <person name="Yano M."/>
            <person name="Yuan Q."/>
            <person name="Ouyang S."/>
            <person name="Liu J."/>
            <person name="Jones K.M."/>
            <person name="Gansberger K."/>
            <person name="Moffat K."/>
            <person name="Hill J."/>
            <person name="Bera J."/>
            <person name="Fadrosh D."/>
            <person name="Jin S."/>
            <person name="Johri S."/>
            <person name="Kim M."/>
            <person name="Overton L."/>
            <person name="Reardon M."/>
            <person name="Tsitrin T."/>
            <person name="Vuong H."/>
            <person name="Weaver B."/>
            <person name="Ciecko A."/>
            <person name="Tallon L."/>
            <person name="Jackson J."/>
            <person name="Pai G."/>
            <person name="Aken S.V."/>
            <person name="Utterback T."/>
            <person name="Reidmuller S."/>
            <person name="Feldblyum T."/>
            <person name="Hsiao J."/>
            <person name="Zismann V."/>
            <person name="Iobst S."/>
            <person name="de Vazeille A.R."/>
            <person name="Buell C.R."/>
            <person name="Ying K."/>
            <person name="Li Y."/>
            <person name="Lu T."/>
            <person name="Huang Y."/>
            <person name="Zhao Q."/>
            <person name="Feng Q."/>
            <person name="Zhang L."/>
            <person name="Zhu J."/>
            <person name="Weng Q."/>
            <person name="Mu J."/>
            <person name="Lu Y."/>
            <person name="Fan D."/>
            <person name="Liu Y."/>
            <person name="Guan J."/>
            <person name="Zhang Y."/>
            <person name="Yu S."/>
            <person name="Liu X."/>
            <person name="Zhang Y."/>
            <person name="Hong G."/>
            <person name="Han B."/>
            <person name="Choisne N."/>
            <person name="Demange N."/>
            <person name="Orjeda G."/>
            <person name="Samain S."/>
            <person name="Cattolico L."/>
            <person name="Pelletier E."/>
            <person name="Couloux A."/>
            <person name="Segurens B."/>
            <person name="Wincker P."/>
            <person name="D'Hont A."/>
            <person name="Scarpelli C."/>
            <person name="Weissenbach J."/>
            <person name="Salanoubat M."/>
            <person name="Quetier F."/>
            <person name="Yu Y."/>
            <person name="Kim H.R."/>
            <person name="Rambo T."/>
            <person name="Currie J."/>
            <person name="Collura K."/>
            <person name="Luo M."/>
            <person name="Yang T."/>
            <person name="Ammiraju J.S.S."/>
            <person name="Engler F."/>
            <person name="Soderlund C."/>
            <person name="Wing R.A."/>
            <person name="Palmer L.E."/>
            <person name="de la Bastide M."/>
            <person name="Spiegel L."/>
            <person name="Nascimento L."/>
            <person name="Zutavern T."/>
            <person name="O'Shaughnessy A."/>
            <person name="Dike S."/>
            <person name="Dedhia N."/>
            <person name="Preston R."/>
            <person name="Balija V."/>
            <person name="McCombie W.R."/>
            <person name="Chow T."/>
            <person name="Chen H."/>
            <person name="Chung M."/>
            <person name="Chen C."/>
            <person name="Shaw J."/>
            <person name="Wu H."/>
            <person name="Hsiao K."/>
            <person name="Chao Y."/>
            <person name="Chu M."/>
            <person name="Cheng C."/>
            <person name="Hour A."/>
            <person name="Lee P."/>
            <person name="Lin S."/>
            <person name="Lin Y."/>
            <person name="Liou J."/>
            <person name="Liu S."/>
            <person name="Hsing Y."/>
            <person name="Raghuvanshi S."/>
            <person name="Mohanty A."/>
            <person name="Bharti A.K."/>
            <person name="Gaur A."/>
            <person name="Gupta V."/>
            <person name="Kumar D."/>
            <person name="Ravi V."/>
            <person name="Vij S."/>
            <person name="Kapur A."/>
            <person name="Khurana P."/>
            <person name="Khurana P."/>
            <person name="Khurana J.P."/>
            <person name="Tyagi A.K."/>
            <person name="Gaikwad K."/>
            <person name="Singh A."/>
            <person name="Dalal V."/>
            <person name="Srivastava S."/>
            <person name="Dixit A."/>
            <person name="Pal A.K."/>
            <person name="Ghazi I.A."/>
            <person name="Yadav M."/>
            <person name="Pandit A."/>
            <person name="Bhargava A."/>
            <person name="Sureshbabu K."/>
            <person name="Batra K."/>
            <person name="Sharma T.R."/>
            <person name="Mohapatra T."/>
            <person name="Singh N.K."/>
            <person name="Messing J."/>
            <person name="Nelson A.B."/>
            <person name="Fuks G."/>
            <person name="Kavchok S."/>
            <person name="Keizer G."/>
            <person name="Linton E."/>
            <person name="Llaca V."/>
            <person name="Song R."/>
            <person name="Tanyolac B."/>
            <person name="Young S."/>
            <person name="Ho-Il K."/>
            <person name="Hahn J.H."/>
            <person name="Sangsakoo G."/>
            <person name="Vanavichit A."/>
            <person name="de Mattos Luiz.A.T."/>
            <person name="Zimmer P.D."/>
            <person name="Malone G."/>
            <person name="Dellagostin O."/>
            <person name="de Oliveira A.C."/>
            <person name="Bevan M."/>
            <person name="Bancroft I."/>
            <person name="Minx P."/>
            <person name="Cordum H."/>
            <person name="Wilson R."/>
            <person name="Cheng Z."/>
            <person name="Jin W."/>
            <person name="Jiang J."/>
            <person name="Leong S.A."/>
            <person name="Iwama H."/>
            <person name="Gojobori T."/>
            <person name="Itoh T."/>
            <person name="Niimura Y."/>
            <person name="Fujii Y."/>
            <person name="Habara T."/>
            <person name="Sakai H."/>
            <person name="Sato Y."/>
            <person name="Wilson G."/>
            <person name="Kumar K."/>
            <person name="McCouch S."/>
            <person name="Juretic N."/>
            <person name="Hoen D."/>
            <person name="Wright S."/>
            <person name="Bruskiewich R."/>
            <person name="Bureau T."/>
            <person name="Miyao A."/>
            <person name="Hirochika H."/>
            <person name="Nishikawa T."/>
            <person name="Kadowaki K."/>
            <person name="Sugiura M."/>
            <person name="Burr B."/>
            <person name="Sasaki T."/>
        </authorList>
    </citation>
    <scope>NUCLEOTIDE SEQUENCE [LARGE SCALE GENOMIC DNA]</scope>
    <source>
        <strain evidence="3">cv. Nipponbare</strain>
    </source>
</reference>
<keyword evidence="3" id="KW-1185">Reference proteome</keyword>
<organism evidence="2 3">
    <name type="scientific">Oryza sativa subsp. japonica</name>
    <name type="common">Rice</name>
    <dbReference type="NCBI Taxonomy" id="39947"/>
    <lineage>
        <taxon>Eukaryota</taxon>
        <taxon>Viridiplantae</taxon>
        <taxon>Streptophyta</taxon>
        <taxon>Embryophyta</taxon>
        <taxon>Tracheophyta</taxon>
        <taxon>Spermatophyta</taxon>
        <taxon>Magnoliopsida</taxon>
        <taxon>Liliopsida</taxon>
        <taxon>Poales</taxon>
        <taxon>Poaceae</taxon>
        <taxon>BOP clade</taxon>
        <taxon>Oryzoideae</taxon>
        <taxon>Oryzeae</taxon>
        <taxon>Oryzinae</taxon>
        <taxon>Oryza</taxon>
        <taxon>Oryza sativa</taxon>
    </lineage>
</organism>
<reference evidence="2 3" key="2">
    <citation type="journal article" date="2013" name="Plant Cell Physiol.">
        <title>Rice Annotation Project Database (RAP-DB): an integrative and interactive database for rice genomics.</title>
        <authorList>
            <person name="Sakai H."/>
            <person name="Lee S.S."/>
            <person name="Tanaka T."/>
            <person name="Numa H."/>
            <person name="Kim J."/>
            <person name="Kawahara Y."/>
            <person name="Wakimoto H."/>
            <person name="Yang C.C."/>
            <person name="Iwamoto M."/>
            <person name="Abe T."/>
            <person name="Yamada Y."/>
            <person name="Muto A."/>
            <person name="Inokuchi H."/>
            <person name="Ikemura T."/>
            <person name="Matsumoto T."/>
            <person name="Sasaki T."/>
            <person name="Itoh T."/>
        </authorList>
    </citation>
    <scope>NUCLEOTIDE SEQUENCE [LARGE SCALE GENOMIC DNA]</scope>
    <source>
        <strain evidence="3">cv. Nipponbare</strain>
    </source>
</reference>
<evidence type="ECO:0000256" key="1">
    <source>
        <dbReference type="SAM" id="MobiDB-lite"/>
    </source>
</evidence>
<feature type="compositionally biased region" description="Basic residues" evidence="1">
    <location>
        <begin position="131"/>
        <end position="157"/>
    </location>
</feature>
<proteinExistence type="predicted"/>
<dbReference type="EMBL" id="AP014959">
    <property type="protein sequence ID" value="BAS85454.1"/>
    <property type="molecule type" value="Genomic_DNA"/>
</dbReference>
<evidence type="ECO:0000313" key="3">
    <source>
        <dbReference type="Proteomes" id="UP000059680"/>
    </source>
</evidence>
<feature type="compositionally biased region" description="Basic residues" evidence="1">
    <location>
        <begin position="78"/>
        <end position="87"/>
    </location>
</feature>
<dbReference type="InParanoid" id="A0A0P0W0M8"/>
<evidence type="ECO:0000313" key="2">
    <source>
        <dbReference type="EMBL" id="BAS85454.1"/>
    </source>
</evidence>
<accession>A0A0P0W0M8</accession>
<protein>
    <submittedName>
        <fullName evidence="2">Os03g0643800 protein</fullName>
    </submittedName>
</protein>
<feature type="region of interest" description="Disordered" evidence="1">
    <location>
        <begin position="71"/>
        <end position="182"/>
    </location>
</feature>
<feature type="compositionally biased region" description="Basic and acidic residues" evidence="1">
    <location>
        <begin position="88"/>
        <end position="103"/>
    </location>
</feature>
<gene>
    <name evidence="2" type="ordered locus">Os03g0643800</name>
    <name evidence="2" type="ORF">OSNPB_030643800</name>
</gene>
<dbReference type="AlphaFoldDB" id="A0A0P0W0M8"/>
<name>A0A0P0W0M8_ORYSJ</name>